<proteinExistence type="predicted"/>
<dbReference type="EMBL" id="JBHTCJ010000008">
    <property type="protein sequence ID" value="MFC7343126.1"/>
    <property type="molecule type" value="Genomic_DNA"/>
</dbReference>
<dbReference type="RefSeq" id="WP_380669709.1">
    <property type="nucleotide sequence ID" value="NZ_JBHTCJ010000008.1"/>
</dbReference>
<name>A0ABW2LKR5_9PSEU</name>
<evidence type="ECO:0000313" key="1">
    <source>
        <dbReference type="EMBL" id="MFC7343126.1"/>
    </source>
</evidence>
<comment type="caution">
    <text evidence="1">The sequence shown here is derived from an EMBL/GenBank/DDBJ whole genome shotgun (WGS) entry which is preliminary data.</text>
</comment>
<gene>
    <name evidence="1" type="ORF">ACFQRI_17135</name>
</gene>
<keyword evidence="2" id="KW-1185">Reference proteome</keyword>
<protein>
    <submittedName>
        <fullName evidence="1">Uncharacterized protein</fullName>
    </submittedName>
</protein>
<sequence>MGTLISTRSTAPSHLTAGVNARYQGTHVSAIAGKIAGDVRPQPRLRAFAANDPRKSVRWPLLDPLI</sequence>
<evidence type="ECO:0000313" key="2">
    <source>
        <dbReference type="Proteomes" id="UP001596504"/>
    </source>
</evidence>
<organism evidence="1 2">
    <name type="scientific">Saccharopolyspora griseoalba</name>
    <dbReference type="NCBI Taxonomy" id="1431848"/>
    <lineage>
        <taxon>Bacteria</taxon>
        <taxon>Bacillati</taxon>
        <taxon>Actinomycetota</taxon>
        <taxon>Actinomycetes</taxon>
        <taxon>Pseudonocardiales</taxon>
        <taxon>Pseudonocardiaceae</taxon>
        <taxon>Saccharopolyspora</taxon>
    </lineage>
</organism>
<dbReference type="Proteomes" id="UP001596504">
    <property type="component" value="Unassembled WGS sequence"/>
</dbReference>
<accession>A0ABW2LKR5</accession>
<reference evidence="2" key="1">
    <citation type="journal article" date="2019" name="Int. J. Syst. Evol. Microbiol.">
        <title>The Global Catalogue of Microorganisms (GCM) 10K type strain sequencing project: providing services to taxonomists for standard genome sequencing and annotation.</title>
        <authorList>
            <consortium name="The Broad Institute Genomics Platform"/>
            <consortium name="The Broad Institute Genome Sequencing Center for Infectious Disease"/>
            <person name="Wu L."/>
            <person name="Ma J."/>
        </authorList>
    </citation>
    <scope>NUCLEOTIDE SEQUENCE [LARGE SCALE GENOMIC DNA]</scope>
    <source>
        <strain evidence="2">WLHS5</strain>
    </source>
</reference>